<protein>
    <submittedName>
        <fullName evidence="3">PDZ domain-containing protein</fullName>
    </submittedName>
</protein>
<dbReference type="AlphaFoldDB" id="A0A831LIB6"/>
<dbReference type="EMBL" id="DSDO01000166">
    <property type="protein sequence ID" value="HDR46543.1"/>
    <property type="molecule type" value="Genomic_DNA"/>
</dbReference>
<keyword evidence="1" id="KW-0732">Signal</keyword>
<dbReference type="Gene3D" id="2.30.42.10">
    <property type="match status" value="1"/>
</dbReference>
<accession>A0A831LIB6</accession>
<evidence type="ECO:0000256" key="1">
    <source>
        <dbReference type="SAM" id="SignalP"/>
    </source>
</evidence>
<feature type="chain" id="PRO_5032414929" evidence="1">
    <location>
        <begin position="36"/>
        <end position="154"/>
    </location>
</feature>
<dbReference type="PROSITE" id="PS50106">
    <property type="entry name" value="PDZ"/>
    <property type="match status" value="1"/>
</dbReference>
<feature type="domain" description="PDZ" evidence="2">
    <location>
        <begin position="32"/>
        <end position="97"/>
    </location>
</feature>
<evidence type="ECO:0000313" key="3">
    <source>
        <dbReference type="EMBL" id="HDR46543.1"/>
    </source>
</evidence>
<dbReference type="Proteomes" id="UP000886162">
    <property type="component" value="Unassembled WGS sequence"/>
</dbReference>
<organism evidence="3">
    <name type="scientific">Geoalkalibacter subterraneus</name>
    <dbReference type="NCBI Taxonomy" id="483547"/>
    <lineage>
        <taxon>Bacteria</taxon>
        <taxon>Pseudomonadati</taxon>
        <taxon>Thermodesulfobacteriota</taxon>
        <taxon>Desulfuromonadia</taxon>
        <taxon>Desulfuromonadales</taxon>
        <taxon>Geoalkalibacteraceae</taxon>
        <taxon>Geoalkalibacter</taxon>
    </lineage>
</organism>
<dbReference type="CDD" id="cd06782">
    <property type="entry name" value="cpPDZ_CPP-like"/>
    <property type="match status" value="1"/>
</dbReference>
<gene>
    <name evidence="3" type="ORF">ENN94_02465</name>
</gene>
<dbReference type="SMART" id="SM00228">
    <property type="entry name" value="PDZ"/>
    <property type="match status" value="1"/>
</dbReference>
<dbReference type="InterPro" id="IPR001478">
    <property type="entry name" value="PDZ"/>
</dbReference>
<comment type="caution">
    <text evidence="3">The sequence shown here is derived from an EMBL/GenBank/DDBJ whole genome shotgun (WGS) entry which is preliminary data.</text>
</comment>
<name>A0A831LIB6_9BACT</name>
<dbReference type="InterPro" id="IPR041489">
    <property type="entry name" value="PDZ_6"/>
</dbReference>
<reference evidence="3" key="1">
    <citation type="journal article" date="2020" name="mSystems">
        <title>Genome- and Community-Level Interaction Insights into Carbon Utilization and Element Cycling Functions of Hydrothermarchaeota in Hydrothermal Sediment.</title>
        <authorList>
            <person name="Zhou Z."/>
            <person name="Liu Y."/>
            <person name="Xu W."/>
            <person name="Pan J."/>
            <person name="Luo Z.H."/>
            <person name="Li M."/>
        </authorList>
    </citation>
    <scope>NUCLEOTIDE SEQUENCE [LARGE SCALE GENOMIC DNA]</scope>
    <source>
        <strain evidence="3">SpSt-1220</strain>
    </source>
</reference>
<sequence>MFSAIKSTLGRFCFFHVITGLAFALALTGGGSAQAAEEAFGGVGLQVVPTARGDLVVLAVVDGTPAEKQGLEPGDLIIAVDGNALQGTNFQKVVRDLLWGPVGSRAILSFKRPGVAGVRQVDVVRIALEVDDKQPSPGVRMLLPGEVEDAGKRD</sequence>
<evidence type="ECO:0000259" key="2">
    <source>
        <dbReference type="PROSITE" id="PS50106"/>
    </source>
</evidence>
<dbReference type="InterPro" id="IPR036034">
    <property type="entry name" value="PDZ_sf"/>
</dbReference>
<dbReference type="SUPFAM" id="SSF50156">
    <property type="entry name" value="PDZ domain-like"/>
    <property type="match status" value="1"/>
</dbReference>
<feature type="signal peptide" evidence="1">
    <location>
        <begin position="1"/>
        <end position="35"/>
    </location>
</feature>
<dbReference type="Pfam" id="PF17820">
    <property type="entry name" value="PDZ_6"/>
    <property type="match status" value="1"/>
</dbReference>
<proteinExistence type="predicted"/>